<name>A0A098Y6T5_9ACTN</name>
<dbReference type="InterPro" id="IPR030678">
    <property type="entry name" value="Peptide/Ni-bd"/>
</dbReference>
<dbReference type="Proteomes" id="UP000029713">
    <property type="component" value="Unassembled WGS sequence"/>
</dbReference>
<dbReference type="GO" id="GO:0042597">
    <property type="term" value="C:periplasmic space"/>
    <property type="evidence" value="ECO:0007669"/>
    <property type="project" value="UniProtKB-ARBA"/>
</dbReference>
<dbReference type="STRING" id="1522368.IN07_13115"/>
<dbReference type="EMBL" id="JPMX01000057">
    <property type="protein sequence ID" value="KGH46194.1"/>
    <property type="molecule type" value="Genomic_DNA"/>
</dbReference>
<dbReference type="Gene3D" id="3.10.105.10">
    <property type="entry name" value="Dipeptide-binding Protein, Domain 3"/>
    <property type="match status" value="1"/>
</dbReference>
<evidence type="ECO:0000313" key="5">
    <source>
        <dbReference type="EMBL" id="KGH46194.1"/>
    </source>
</evidence>
<sequence length="527" mass="53917">MRLIRTGVGVSAATLLLAGCGGGDDGGGGSGEVVDGGTFTMALSSDPGNLDPQASAASDLFQLSHFAYDSLVFIDSEGEVVSGIAEDWTVDAETVTLTIGDDVTCSDGSPFTASDAAANLNWIADPANQSPFLGVFVPAGVEATAEDATGTVTMDLAGPAPFVLEGLAGVPMVCAAGLEDRDQLAAETLGTGPYELTEAVPSDHYTYTVREGYTWGPDGAGTDVEGMPDEIVAQVVGNETTSANLLLSGGLSAAQILGPDAERLAEEGLFDATVTAVLGEMWYHHGEGHPTADPAVRMALTQAVDLDQLAEVITSGRGGPGTTFAASAPASCPGDSISGALPEYDLAAAQQLLDEAGWEAGAGGVRSKDGQRLQLTFLYDSALGAPGSAAAELVAAAWTELGAEVTTTPKDETAAVETIFGTGDWDVAWIPVNVSSPDQLVPFLSGPTVPDGNNFAAIDNADYTQLVAEAMTMIGTEGCDTWLEAEAALVRDADVVPFANQDVSFFGSGTEFEVVDVLQPTSIRMVD</sequence>
<dbReference type="GO" id="GO:1904680">
    <property type="term" value="F:peptide transmembrane transporter activity"/>
    <property type="evidence" value="ECO:0007669"/>
    <property type="project" value="TreeGrafter"/>
</dbReference>
<evidence type="ECO:0000313" key="6">
    <source>
        <dbReference type="Proteomes" id="UP000029713"/>
    </source>
</evidence>
<feature type="domain" description="Solute-binding protein family 5" evidence="4">
    <location>
        <begin position="79"/>
        <end position="438"/>
    </location>
</feature>
<dbReference type="Gene3D" id="3.40.190.10">
    <property type="entry name" value="Periplasmic binding protein-like II"/>
    <property type="match status" value="1"/>
</dbReference>
<keyword evidence="2" id="KW-0813">Transport</keyword>
<gene>
    <name evidence="5" type="ORF">IN07_13115</name>
</gene>
<evidence type="ECO:0000259" key="4">
    <source>
        <dbReference type="Pfam" id="PF00496"/>
    </source>
</evidence>
<organism evidence="5 6">
    <name type="scientific">Modestobacter caceresii</name>
    <dbReference type="NCBI Taxonomy" id="1522368"/>
    <lineage>
        <taxon>Bacteria</taxon>
        <taxon>Bacillati</taxon>
        <taxon>Actinomycetota</taxon>
        <taxon>Actinomycetes</taxon>
        <taxon>Geodermatophilales</taxon>
        <taxon>Geodermatophilaceae</taxon>
        <taxon>Modestobacter</taxon>
    </lineage>
</organism>
<comment type="similarity">
    <text evidence="1">Belongs to the bacterial solute-binding protein 5 family.</text>
</comment>
<dbReference type="InterPro" id="IPR000914">
    <property type="entry name" value="SBP_5_dom"/>
</dbReference>
<dbReference type="CDD" id="cd00995">
    <property type="entry name" value="PBP2_NikA_DppA_OppA_like"/>
    <property type="match status" value="1"/>
</dbReference>
<evidence type="ECO:0000256" key="3">
    <source>
        <dbReference type="ARBA" id="ARBA00022729"/>
    </source>
</evidence>
<dbReference type="OrthoDB" id="9796817at2"/>
<dbReference type="GO" id="GO:0015833">
    <property type="term" value="P:peptide transport"/>
    <property type="evidence" value="ECO:0007669"/>
    <property type="project" value="TreeGrafter"/>
</dbReference>
<dbReference type="AlphaFoldDB" id="A0A098Y6T5"/>
<protein>
    <recommendedName>
        <fullName evidence="4">Solute-binding protein family 5 domain-containing protein</fullName>
    </recommendedName>
</protein>
<dbReference type="PANTHER" id="PTHR30290">
    <property type="entry name" value="PERIPLASMIC BINDING COMPONENT OF ABC TRANSPORTER"/>
    <property type="match status" value="1"/>
</dbReference>
<dbReference type="GO" id="GO:0043190">
    <property type="term" value="C:ATP-binding cassette (ABC) transporter complex"/>
    <property type="evidence" value="ECO:0007669"/>
    <property type="project" value="InterPro"/>
</dbReference>
<keyword evidence="6" id="KW-1185">Reference proteome</keyword>
<dbReference type="PROSITE" id="PS51257">
    <property type="entry name" value="PROKAR_LIPOPROTEIN"/>
    <property type="match status" value="1"/>
</dbReference>
<dbReference type="PANTHER" id="PTHR30290:SF9">
    <property type="entry name" value="OLIGOPEPTIDE-BINDING PROTEIN APPA"/>
    <property type="match status" value="1"/>
</dbReference>
<proteinExistence type="inferred from homology"/>
<accession>A0A098Y6T5</accession>
<reference evidence="5 6" key="1">
    <citation type="submission" date="2014-07" db="EMBL/GenBank/DDBJ databases">
        <title>Biosystematic studies on Modestobacter strains isolated from extreme hyper-arid desert soil and from historic building.</title>
        <authorList>
            <person name="Bukarasam K."/>
            <person name="Bull A."/>
            <person name="Girard G."/>
            <person name="van Wezel G."/>
            <person name="Goodfellow M."/>
        </authorList>
    </citation>
    <scope>NUCLEOTIDE SEQUENCE [LARGE SCALE GENOMIC DNA]</scope>
    <source>
        <strain evidence="5 6">KNN45-2b</strain>
    </source>
</reference>
<keyword evidence="3" id="KW-0732">Signal</keyword>
<dbReference type="PIRSF" id="PIRSF002741">
    <property type="entry name" value="MppA"/>
    <property type="match status" value="1"/>
</dbReference>
<evidence type="ECO:0000256" key="1">
    <source>
        <dbReference type="ARBA" id="ARBA00005695"/>
    </source>
</evidence>
<evidence type="ECO:0000256" key="2">
    <source>
        <dbReference type="ARBA" id="ARBA00022448"/>
    </source>
</evidence>
<comment type="caution">
    <text evidence="5">The sequence shown here is derived from an EMBL/GenBank/DDBJ whole genome shotgun (WGS) entry which is preliminary data.</text>
</comment>
<dbReference type="SUPFAM" id="SSF53850">
    <property type="entry name" value="Periplasmic binding protein-like II"/>
    <property type="match status" value="1"/>
</dbReference>
<dbReference type="InterPro" id="IPR039424">
    <property type="entry name" value="SBP_5"/>
</dbReference>
<dbReference type="Pfam" id="PF00496">
    <property type="entry name" value="SBP_bac_5"/>
    <property type="match status" value="1"/>
</dbReference>
<dbReference type="RefSeq" id="WP_036336277.1">
    <property type="nucleotide sequence ID" value="NZ_JPMX01000057.1"/>
</dbReference>